<reference evidence="2 3" key="1">
    <citation type="submission" date="2024-01" db="EMBL/GenBank/DDBJ databases">
        <title>A telomere-to-telomere, gap-free genome of sweet tea (Lithocarpus litseifolius).</title>
        <authorList>
            <person name="Zhou J."/>
        </authorList>
    </citation>
    <scope>NUCLEOTIDE SEQUENCE [LARGE SCALE GENOMIC DNA]</scope>
    <source>
        <strain evidence="2">Zhou-2022a</strain>
        <tissue evidence="2">Leaf</tissue>
    </source>
</reference>
<sequence length="517" mass="58614">MSPGAFGTIAMRKRMNNTHLPLSMVYKDMLERLQEFQYAQDLPATPISLPQLTHWLPPRSPTLKVNFDSAIFHNSQTAGIGMVIRDESGKVVGALFERIPLPHTIDVAEALACRRAVSFAKELGIKSMIVEGDSEKVIEVSHCMALYFEFISFSHQRMNAANADRLPCSHIWVVVKKGKEVFDKGSMWTVGRENIKLMIQATPIAMTGRGKDRLVWMENPRGVFDLKSAYSIVENSDPGPSLAAGWIWKAKTLQKLRPSFGDLQEWLMWNGKMNRSFLPDQPPWKMIYPFAIWNIWKSGNNVVFNRKNPNPRLAADIIAQTREFMYCVCSTRGLTRYIVKEVRWEKPPEGWSKLNTDGSVLGSTGLAGCGGIARDNQGGWVAGFSRRIGLSNSFVAELWGLRDGLILCCNLNITSIILELDAKTIVDIFQNSDYESNVVSPILDDCRQLICRFQRIQFKHCFRQANWCADRLARMATDRNLDFISFESPPVDLVNVMEEDFRGMYMTRLCLEHDVAV</sequence>
<evidence type="ECO:0000259" key="1">
    <source>
        <dbReference type="Pfam" id="PF13456"/>
    </source>
</evidence>
<dbReference type="Gene3D" id="3.30.420.10">
    <property type="entry name" value="Ribonuclease H-like superfamily/Ribonuclease H"/>
    <property type="match status" value="2"/>
</dbReference>
<proteinExistence type="predicted"/>
<protein>
    <recommendedName>
        <fullName evidence="1">RNase H type-1 domain-containing protein</fullName>
    </recommendedName>
</protein>
<dbReference type="Pfam" id="PF13456">
    <property type="entry name" value="RVT_3"/>
    <property type="match status" value="2"/>
</dbReference>
<dbReference type="EMBL" id="JAZDWU010000006">
    <property type="protein sequence ID" value="KAK9999984.1"/>
    <property type="molecule type" value="Genomic_DNA"/>
</dbReference>
<keyword evidence="3" id="KW-1185">Reference proteome</keyword>
<dbReference type="InterPro" id="IPR044730">
    <property type="entry name" value="RNase_H-like_dom_plant"/>
</dbReference>
<gene>
    <name evidence="2" type="ORF">SO802_019587</name>
</gene>
<feature type="domain" description="RNase H type-1" evidence="1">
    <location>
        <begin position="66"/>
        <end position="139"/>
    </location>
</feature>
<dbReference type="GO" id="GO:0004523">
    <property type="term" value="F:RNA-DNA hybrid ribonuclease activity"/>
    <property type="evidence" value="ECO:0007669"/>
    <property type="project" value="InterPro"/>
</dbReference>
<feature type="domain" description="RNase H type-1" evidence="1">
    <location>
        <begin position="355"/>
        <end position="476"/>
    </location>
</feature>
<dbReference type="InterPro" id="IPR002156">
    <property type="entry name" value="RNaseH_domain"/>
</dbReference>
<organism evidence="2 3">
    <name type="scientific">Lithocarpus litseifolius</name>
    <dbReference type="NCBI Taxonomy" id="425828"/>
    <lineage>
        <taxon>Eukaryota</taxon>
        <taxon>Viridiplantae</taxon>
        <taxon>Streptophyta</taxon>
        <taxon>Embryophyta</taxon>
        <taxon>Tracheophyta</taxon>
        <taxon>Spermatophyta</taxon>
        <taxon>Magnoliopsida</taxon>
        <taxon>eudicotyledons</taxon>
        <taxon>Gunneridae</taxon>
        <taxon>Pentapetalae</taxon>
        <taxon>rosids</taxon>
        <taxon>fabids</taxon>
        <taxon>Fagales</taxon>
        <taxon>Fagaceae</taxon>
        <taxon>Lithocarpus</taxon>
    </lineage>
</organism>
<evidence type="ECO:0000313" key="3">
    <source>
        <dbReference type="Proteomes" id="UP001459277"/>
    </source>
</evidence>
<name>A0AAW2CP69_9ROSI</name>
<dbReference type="Proteomes" id="UP001459277">
    <property type="component" value="Unassembled WGS sequence"/>
</dbReference>
<dbReference type="InterPro" id="IPR036397">
    <property type="entry name" value="RNaseH_sf"/>
</dbReference>
<dbReference type="InterPro" id="IPR052929">
    <property type="entry name" value="RNase_H-like_EbsB-rel"/>
</dbReference>
<dbReference type="InterPro" id="IPR012337">
    <property type="entry name" value="RNaseH-like_sf"/>
</dbReference>
<accession>A0AAW2CP69</accession>
<dbReference type="AlphaFoldDB" id="A0AAW2CP69"/>
<dbReference type="SUPFAM" id="SSF53098">
    <property type="entry name" value="Ribonuclease H-like"/>
    <property type="match status" value="2"/>
</dbReference>
<dbReference type="PANTHER" id="PTHR47074:SF77">
    <property type="entry name" value="PUTATIVE-RELATED"/>
    <property type="match status" value="1"/>
</dbReference>
<dbReference type="CDD" id="cd06222">
    <property type="entry name" value="RNase_H_like"/>
    <property type="match status" value="2"/>
</dbReference>
<evidence type="ECO:0000313" key="2">
    <source>
        <dbReference type="EMBL" id="KAK9999984.1"/>
    </source>
</evidence>
<comment type="caution">
    <text evidence="2">The sequence shown here is derived from an EMBL/GenBank/DDBJ whole genome shotgun (WGS) entry which is preliminary data.</text>
</comment>
<dbReference type="GO" id="GO:0003676">
    <property type="term" value="F:nucleic acid binding"/>
    <property type="evidence" value="ECO:0007669"/>
    <property type="project" value="InterPro"/>
</dbReference>
<dbReference type="PANTHER" id="PTHR47074">
    <property type="entry name" value="BNAC02G40300D PROTEIN"/>
    <property type="match status" value="1"/>
</dbReference>